<evidence type="ECO:0000313" key="4">
    <source>
        <dbReference type="EMBL" id="RKT46108.1"/>
    </source>
</evidence>
<gene>
    <name evidence="4" type="ORF">BDD21_3606</name>
</gene>
<dbReference type="AlphaFoldDB" id="A0A495VE60"/>
<feature type="domain" description="Response regulatory" evidence="3">
    <location>
        <begin position="71"/>
        <end position="189"/>
    </location>
</feature>
<dbReference type="Proteomes" id="UP000274556">
    <property type="component" value="Unassembled WGS sequence"/>
</dbReference>
<dbReference type="InterPro" id="IPR050595">
    <property type="entry name" value="Bact_response_regulator"/>
</dbReference>
<dbReference type="GO" id="GO:0000160">
    <property type="term" value="P:phosphorelay signal transduction system"/>
    <property type="evidence" value="ECO:0007669"/>
    <property type="project" value="InterPro"/>
</dbReference>
<keyword evidence="1 2" id="KW-0597">Phosphoprotein</keyword>
<proteinExistence type="predicted"/>
<dbReference type="PANTHER" id="PTHR44591:SF3">
    <property type="entry name" value="RESPONSE REGULATORY DOMAIN-CONTAINING PROTEIN"/>
    <property type="match status" value="1"/>
</dbReference>
<organism evidence="4 5">
    <name type="scientific">Thiocapsa rosea</name>
    <dbReference type="NCBI Taxonomy" id="69360"/>
    <lineage>
        <taxon>Bacteria</taxon>
        <taxon>Pseudomonadati</taxon>
        <taxon>Pseudomonadota</taxon>
        <taxon>Gammaproteobacteria</taxon>
        <taxon>Chromatiales</taxon>
        <taxon>Chromatiaceae</taxon>
        <taxon>Thiocapsa</taxon>
    </lineage>
</organism>
<dbReference type="Pfam" id="PF00072">
    <property type="entry name" value="Response_reg"/>
    <property type="match status" value="1"/>
</dbReference>
<reference evidence="4 5" key="1">
    <citation type="submission" date="2018-10" db="EMBL/GenBank/DDBJ databases">
        <title>Genomic Encyclopedia of Archaeal and Bacterial Type Strains, Phase II (KMG-II): from individual species to whole genera.</title>
        <authorList>
            <person name="Goeker M."/>
        </authorList>
    </citation>
    <scope>NUCLEOTIDE SEQUENCE [LARGE SCALE GENOMIC DNA]</scope>
    <source>
        <strain evidence="4 5">DSM 235</strain>
    </source>
</reference>
<accession>A0A495VE60</accession>
<dbReference type="SMART" id="SM00448">
    <property type="entry name" value="REC"/>
    <property type="match status" value="1"/>
</dbReference>
<dbReference type="PANTHER" id="PTHR44591">
    <property type="entry name" value="STRESS RESPONSE REGULATOR PROTEIN 1"/>
    <property type="match status" value="1"/>
</dbReference>
<dbReference type="PROSITE" id="PS50110">
    <property type="entry name" value="RESPONSE_REGULATORY"/>
    <property type="match status" value="1"/>
</dbReference>
<dbReference type="InterPro" id="IPR011006">
    <property type="entry name" value="CheY-like_superfamily"/>
</dbReference>
<evidence type="ECO:0000256" key="2">
    <source>
        <dbReference type="PROSITE-ProRule" id="PRU00169"/>
    </source>
</evidence>
<evidence type="ECO:0000259" key="3">
    <source>
        <dbReference type="PROSITE" id="PS50110"/>
    </source>
</evidence>
<keyword evidence="5" id="KW-1185">Reference proteome</keyword>
<evidence type="ECO:0000313" key="5">
    <source>
        <dbReference type="Proteomes" id="UP000274556"/>
    </source>
</evidence>
<dbReference type="Gene3D" id="3.40.50.2300">
    <property type="match status" value="1"/>
</dbReference>
<dbReference type="EMBL" id="RBXL01000001">
    <property type="protein sequence ID" value="RKT46108.1"/>
    <property type="molecule type" value="Genomic_DNA"/>
</dbReference>
<evidence type="ECO:0000256" key="1">
    <source>
        <dbReference type="ARBA" id="ARBA00022553"/>
    </source>
</evidence>
<sequence length="195" mass="21339">MHPTVLDDDTRIEAGSGCFLKPIQGIMFGASGTAEEQRRNVTPCFGPVDRVLRQAAFEQSSGRYPGTDAARIMVVDDDLLLLRATSRLAISWGYQCETYSEPHRALLAAEASAPDLLIVDIYMPYIDGFEVIKRMRTMGGATRILAVSGDAGYGQRTHVLDISRVMGADAVLEKPIVAWLLRATVKRLIGPADRD</sequence>
<dbReference type="CDD" id="cd00156">
    <property type="entry name" value="REC"/>
    <property type="match status" value="1"/>
</dbReference>
<dbReference type="InterPro" id="IPR001789">
    <property type="entry name" value="Sig_transdc_resp-reg_receiver"/>
</dbReference>
<name>A0A495VE60_9GAMM</name>
<protein>
    <submittedName>
        <fullName evidence="4">Response regulator receiver domain-containing protein</fullName>
    </submittedName>
</protein>
<feature type="modified residue" description="4-aspartylphosphate" evidence="2">
    <location>
        <position position="120"/>
    </location>
</feature>
<dbReference type="SUPFAM" id="SSF52172">
    <property type="entry name" value="CheY-like"/>
    <property type="match status" value="1"/>
</dbReference>
<comment type="caution">
    <text evidence="4">The sequence shown here is derived from an EMBL/GenBank/DDBJ whole genome shotgun (WGS) entry which is preliminary data.</text>
</comment>